<dbReference type="Proteomes" id="UP000319257">
    <property type="component" value="Unassembled WGS sequence"/>
</dbReference>
<keyword evidence="2" id="KW-0732">Signal</keyword>
<sequence length="386" mass="43560">MLLLDLPTELLLLIFSFLGPEYFRSNLRHLTIASKWYNAAVDILSGYFYQDWGRPAMFRMSNAACERLKSKLRTARVEFGLYACSLMSASDFDAYTRLDVQARLDKRSSSKKLVDVLGECRQLRSLDICIILTDGDPDNVTFVGHQSLFPLLSLSNLTSLVLSYQYPLKGDMDLRAIPCEHFCSAANALFPTLRRFFYRMPTVCKDLLDLEKYPELPAMEEMIIGLRHRSCLGGSPAVMSLECAPPGEKPGEVVKPKQFEALARKFADRLPNAKVLLITSNQLLDDGGHRVREYDALKDAEQFWLGEDVWGGTLWFDHDSQPSPSLLEYYYGEMEKLIAGDRDELTEENDELTDDGDDEDSEESGEGSTEEDGEDDADDADSTSQE</sequence>
<feature type="signal peptide" evidence="2">
    <location>
        <begin position="1"/>
        <end position="16"/>
    </location>
</feature>
<dbReference type="InParanoid" id="A0A507B3E4"/>
<organism evidence="3 4">
    <name type="scientific">Thyridium curvatum</name>
    <dbReference type="NCBI Taxonomy" id="1093900"/>
    <lineage>
        <taxon>Eukaryota</taxon>
        <taxon>Fungi</taxon>
        <taxon>Dikarya</taxon>
        <taxon>Ascomycota</taxon>
        <taxon>Pezizomycotina</taxon>
        <taxon>Sordariomycetes</taxon>
        <taxon>Sordariomycetidae</taxon>
        <taxon>Thyridiales</taxon>
        <taxon>Thyridiaceae</taxon>
        <taxon>Thyridium</taxon>
    </lineage>
</organism>
<keyword evidence="4" id="KW-1185">Reference proteome</keyword>
<evidence type="ECO:0008006" key="5">
    <source>
        <dbReference type="Google" id="ProtNLM"/>
    </source>
</evidence>
<dbReference type="RefSeq" id="XP_030993540.1">
    <property type="nucleotide sequence ID" value="XM_031142324.1"/>
</dbReference>
<name>A0A507B3E4_9PEZI</name>
<proteinExistence type="predicted"/>
<reference evidence="3 4" key="1">
    <citation type="submission" date="2019-06" db="EMBL/GenBank/DDBJ databases">
        <title>Draft genome sequence of the filamentous fungus Phialemoniopsis curvata isolated from diesel fuel.</title>
        <authorList>
            <person name="Varaljay V.A."/>
            <person name="Lyon W.J."/>
            <person name="Crouch A.L."/>
            <person name="Drake C.E."/>
            <person name="Hollomon J.M."/>
            <person name="Nadeau L.J."/>
            <person name="Nunn H.S."/>
            <person name="Stevenson B.S."/>
            <person name="Bojanowski C.L."/>
            <person name="Crookes-Goodson W.J."/>
        </authorList>
    </citation>
    <scope>NUCLEOTIDE SEQUENCE [LARGE SCALE GENOMIC DNA]</scope>
    <source>
        <strain evidence="3 4">D216</strain>
    </source>
</reference>
<feature type="region of interest" description="Disordered" evidence="1">
    <location>
        <begin position="340"/>
        <end position="386"/>
    </location>
</feature>
<feature type="chain" id="PRO_5021285614" description="F-box domain-containing protein" evidence="2">
    <location>
        <begin position="17"/>
        <end position="386"/>
    </location>
</feature>
<dbReference type="AlphaFoldDB" id="A0A507B3E4"/>
<evidence type="ECO:0000256" key="1">
    <source>
        <dbReference type="SAM" id="MobiDB-lite"/>
    </source>
</evidence>
<feature type="compositionally biased region" description="Acidic residues" evidence="1">
    <location>
        <begin position="344"/>
        <end position="386"/>
    </location>
</feature>
<protein>
    <recommendedName>
        <fullName evidence="5">F-box domain-containing protein</fullName>
    </recommendedName>
</protein>
<comment type="caution">
    <text evidence="3">The sequence shown here is derived from an EMBL/GenBank/DDBJ whole genome shotgun (WGS) entry which is preliminary data.</text>
</comment>
<evidence type="ECO:0000313" key="4">
    <source>
        <dbReference type="Proteomes" id="UP000319257"/>
    </source>
</evidence>
<dbReference type="EMBL" id="SKBQ01000046">
    <property type="protein sequence ID" value="TPX11829.1"/>
    <property type="molecule type" value="Genomic_DNA"/>
</dbReference>
<dbReference type="GeneID" id="41975013"/>
<gene>
    <name evidence="3" type="ORF">E0L32_007566</name>
</gene>
<evidence type="ECO:0000313" key="3">
    <source>
        <dbReference type="EMBL" id="TPX11829.1"/>
    </source>
</evidence>
<evidence type="ECO:0000256" key="2">
    <source>
        <dbReference type="SAM" id="SignalP"/>
    </source>
</evidence>
<accession>A0A507B3E4</accession>